<evidence type="ECO:0000313" key="1">
    <source>
        <dbReference type="EMBL" id="AQU78400.1"/>
    </source>
</evidence>
<organism evidence="1 2">
    <name type="scientific">Planococcus faecalis</name>
    <dbReference type="NCBI Taxonomy" id="1598147"/>
    <lineage>
        <taxon>Bacteria</taxon>
        <taxon>Bacillati</taxon>
        <taxon>Bacillota</taxon>
        <taxon>Bacilli</taxon>
        <taxon>Bacillales</taxon>
        <taxon>Caryophanaceae</taxon>
        <taxon>Planococcus</taxon>
    </lineage>
</organism>
<dbReference type="Proteomes" id="UP000189661">
    <property type="component" value="Chromosome"/>
</dbReference>
<dbReference type="RefSeq" id="WP_071153955.1">
    <property type="nucleotide sequence ID" value="NZ_CP019401.1"/>
</dbReference>
<name>A0ABN4XL24_9BACL</name>
<protein>
    <submittedName>
        <fullName evidence="1">Uncharacterized protein</fullName>
    </submittedName>
</protein>
<gene>
    <name evidence="1" type="ORF">AJGP001_03400</name>
</gene>
<evidence type="ECO:0000313" key="2">
    <source>
        <dbReference type="Proteomes" id="UP000189661"/>
    </source>
</evidence>
<proteinExistence type="predicted"/>
<dbReference type="EMBL" id="CP019401">
    <property type="protein sequence ID" value="AQU78400.1"/>
    <property type="molecule type" value="Genomic_DNA"/>
</dbReference>
<reference evidence="1 2" key="1">
    <citation type="submission" date="2017-01" db="EMBL/GenBank/DDBJ databases">
        <title>Planococcus faecalis genome complete sequence.</title>
        <authorList>
            <person name="Lee P.C."/>
        </authorList>
    </citation>
    <scope>NUCLEOTIDE SEQUENCE [LARGE SCALE GENOMIC DNA]</scope>
    <source>
        <strain evidence="1 2">AJ003</strain>
    </source>
</reference>
<accession>A0ABN4XL24</accession>
<sequence length="87" mass="9889">MKALFAETRSLFAGHHPLFALSTSLFADWPKPRPIYPKPEIPAQSAYALSGDFDEKRRRLGIWKVGCVIDKFVRKSLISLIKTKLIC</sequence>
<keyword evidence="2" id="KW-1185">Reference proteome</keyword>